<evidence type="ECO:0000256" key="1">
    <source>
        <dbReference type="SAM" id="MobiDB-lite"/>
    </source>
</evidence>
<reference evidence="2" key="2">
    <citation type="submission" date="2021-08" db="EMBL/GenBank/DDBJ databases">
        <authorList>
            <person name="Tani A."/>
            <person name="Ola A."/>
            <person name="Ogura Y."/>
            <person name="Katsura K."/>
            <person name="Hayashi T."/>
        </authorList>
    </citation>
    <scope>NUCLEOTIDE SEQUENCE</scope>
    <source>
        <strain evidence="2">DSM 23674</strain>
    </source>
</reference>
<dbReference type="EMBL" id="BPRA01000012">
    <property type="protein sequence ID" value="GJE56297.1"/>
    <property type="molecule type" value="Genomic_DNA"/>
</dbReference>
<gene>
    <name evidence="2" type="ORF">EKPJFOCH_2798</name>
</gene>
<feature type="compositionally biased region" description="Basic and acidic residues" evidence="1">
    <location>
        <begin position="48"/>
        <end position="64"/>
    </location>
</feature>
<organism evidence="2 3">
    <name type="scientific">Methylobacterium thuringiense</name>
    <dbReference type="NCBI Taxonomy" id="1003091"/>
    <lineage>
        <taxon>Bacteria</taxon>
        <taxon>Pseudomonadati</taxon>
        <taxon>Pseudomonadota</taxon>
        <taxon>Alphaproteobacteria</taxon>
        <taxon>Hyphomicrobiales</taxon>
        <taxon>Methylobacteriaceae</taxon>
        <taxon>Methylobacterium</taxon>
    </lineage>
</organism>
<protein>
    <submittedName>
        <fullName evidence="2">Uncharacterized protein</fullName>
    </submittedName>
</protein>
<dbReference type="RefSeq" id="WP_147814598.1">
    <property type="nucleotide sequence ID" value="NZ_BPRA01000012.1"/>
</dbReference>
<sequence length="71" mass="8021">MSDVTGLNRVTLDGQLVVYWEREAARFDDLAKRASFKWMARSYARRAERARSLADTSRTREAARGRGVGSA</sequence>
<feature type="region of interest" description="Disordered" evidence="1">
    <location>
        <begin position="48"/>
        <end position="71"/>
    </location>
</feature>
<keyword evidence="3" id="KW-1185">Reference proteome</keyword>
<reference evidence="2" key="1">
    <citation type="journal article" date="2021" name="Front. Microbiol.">
        <title>Comprehensive Comparative Genomics and Phenotyping of Methylobacterium Species.</title>
        <authorList>
            <person name="Alessa O."/>
            <person name="Ogura Y."/>
            <person name="Fujitani Y."/>
            <person name="Takami H."/>
            <person name="Hayashi T."/>
            <person name="Sahin N."/>
            <person name="Tani A."/>
        </authorList>
    </citation>
    <scope>NUCLEOTIDE SEQUENCE</scope>
    <source>
        <strain evidence="2">DSM 23674</strain>
    </source>
</reference>
<accession>A0ABQ4TNT4</accession>
<dbReference type="Proteomes" id="UP001055101">
    <property type="component" value="Unassembled WGS sequence"/>
</dbReference>
<proteinExistence type="predicted"/>
<evidence type="ECO:0000313" key="2">
    <source>
        <dbReference type="EMBL" id="GJE56297.1"/>
    </source>
</evidence>
<name>A0ABQ4TNT4_9HYPH</name>
<comment type="caution">
    <text evidence="2">The sequence shown here is derived from an EMBL/GenBank/DDBJ whole genome shotgun (WGS) entry which is preliminary data.</text>
</comment>
<evidence type="ECO:0000313" key="3">
    <source>
        <dbReference type="Proteomes" id="UP001055101"/>
    </source>
</evidence>